<keyword evidence="17" id="KW-0969">Cilium</keyword>
<proteinExistence type="inferred from homology"/>
<evidence type="ECO:0000256" key="13">
    <source>
        <dbReference type="NCBIfam" id="TIGR03499"/>
    </source>
</evidence>
<dbReference type="PANTHER" id="PTHR43134:SF3">
    <property type="entry name" value="FLAGELLAR BIOSYNTHESIS PROTEIN FLHF"/>
    <property type="match status" value="1"/>
</dbReference>
<dbReference type="InterPro" id="IPR047040">
    <property type="entry name" value="FlhF__GTPase_dom"/>
</dbReference>
<dbReference type="SMART" id="SM00382">
    <property type="entry name" value="AAA"/>
    <property type="match status" value="1"/>
</dbReference>
<evidence type="ECO:0000256" key="12">
    <source>
        <dbReference type="ARBA" id="ARBA00025337"/>
    </source>
</evidence>
<evidence type="ECO:0000256" key="3">
    <source>
        <dbReference type="ARBA" id="ARBA00014919"/>
    </source>
</evidence>
<gene>
    <name evidence="17" type="ORF">B9R14_14535</name>
</gene>
<dbReference type="GO" id="GO:0003924">
    <property type="term" value="F:GTPase activity"/>
    <property type="evidence" value="ECO:0007669"/>
    <property type="project" value="UniProtKB-UniRule"/>
</dbReference>
<name>A0A2S8RDI1_9FIRM</name>
<dbReference type="OrthoDB" id="9778554at2"/>
<evidence type="ECO:0000256" key="14">
    <source>
        <dbReference type="SAM" id="Coils"/>
    </source>
</evidence>
<dbReference type="PANTHER" id="PTHR43134">
    <property type="entry name" value="SIGNAL RECOGNITION PARTICLE RECEPTOR SUBUNIT ALPHA"/>
    <property type="match status" value="1"/>
</dbReference>
<dbReference type="CDD" id="cd17873">
    <property type="entry name" value="FlhF"/>
    <property type="match status" value="1"/>
</dbReference>
<dbReference type="Gene3D" id="3.40.50.300">
    <property type="entry name" value="P-loop containing nucleotide triphosphate hydrolases"/>
    <property type="match status" value="1"/>
</dbReference>
<dbReference type="SMART" id="SM00962">
    <property type="entry name" value="SRP54"/>
    <property type="match status" value="1"/>
</dbReference>
<keyword evidence="5" id="KW-1003">Cell membrane</keyword>
<dbReference type="InterPro" id="IPR027417">
    <property type="entry name" value="P-loop_NTPase"/>
</dbReference>
<keyword evidence="9" id="KW-0342">GTP-binding</keyword>
<keyword evidence="11" id="KW-1006">Bacterial flagellum protein export</keyword>
<keyword evidence="8" id="KW-0653">Protein transport</keyword>
<dbReference type="EMBL" id="NEMB01000003">
    <property type="protein sequence ID" value="PQQ67849.1"/>
    <property type="molecule type" value="Genomic_DNA"/>
</dbReference>
<dbReference type="RefSeq" id="WP_105368498.1">
    <property type="nucleotide sequence ID" value="NZ_NEMB01000003.1"/>
</dbReference>
<feature type="domain" description="SRP54-type proteins GTP-binding" evidence="16">
    <location>
        <begin position="195"/>
        <end position="386"/>
    </location>
</feature>
<keyword evidence="17" id="KW-0966">Cell projection</keyword>
<dbReference type="GO" id="GO:0005047">
    <property type="term" value="F:signal recognition particle binding"/>
    <property type="evidence" value="ECO:0007669"/>
    <property type="project" value="TreeGrafter"/>
</dbReference>
<evidence type="ECO:0000256" key="5">
    <source>
        <dbReference type="ARBA" id="ARBA00022475"/>
    </source>
</evidence>
<keyword evidence="17" id="KW-0282">Flagellum</keyword>
<keyword evidence="4" id="KW-0813">Transport</keyword>
<keyword evidence="6" id="KW-0547">Nucleotide-binding</keyword>
<reference evidence="17 18" key="1">
    <citation type="journal article" date="2018" name="Syst. Appl. Microbiol.">
        <title>Characterization and high-quality draft genome sequence of Herbivorax saccincola A7, an anaerobic, alkaliphilic, thermophilic, cellulolytic, and xylanolytic bacterium.</title>
        <authorList>
            <person name="Aikawa S."/>
            <person name="Baramee S."/>
            <person name="Sermsathanaswadi J."/>
            <person name="Thianheng P."/>
            <person name="Tachaapaikoon C."/>
            <person name="Shikata A."/>
            <person name="Waeonukul R."/>
            <person name="Pason P."/>
            <person name="Ratanakhanokchai K."/>
            <person name="Kosugi A."/>
        </authorList>
    </citation>
    <scope>NUCLEOTIDE SEQUENCE [LARGE SCALE GENOMIC DNA]</scope>
    <source>
        <strain evidence="17 18">A7</strain>
    </source>
</reference>
<dbReference type="NCBIfam" id="TIGR03499">
    <property type="entry name" value="FlhF"/>
    <property type="match status" value="1"/>
</dbReference>
<evidence type="ECO:0000256" key="6">
    <source>
        <dbReference type="ARBA" id="ARBA00022741"/>
    </source>
</evidence>
<dbReference type="GO" id="GO:0015031">
    <property type="term" value="P:protein transport"/>
    <property type="evidence" value="ECO:0007669"/>
    <property type="project" value="UniProtKB-KW"/>
</dbReference>
<comment type="similarity">
    <text evidence="2">Belongs to the GTP-binding SRP family.</text>
</comment>
<dbReference type="GO" id="GO:0005886">
    <property type="term" value="C:plasma membrane"/>
    <property type="evidence" value="ECO:0007669"/>
    <property type="project" value="UniProtKB-SubCell"/>
</dbReference>
<sequence>MKIRRYIGKDAQEAMLKVKMDLGSEAVILNTRKIRQRGFLKFMSKPMIEVLAAIDEYPGVKSNTTSYSSNDKNWNSNNEPVSKSREKEEKIILLENKVNSMENILQKIYEEVQRPGKNSDKELTNQKVSKVIELFQNNLENNEVDTKIIRQLLDMVEERCNSNISVNNTALILHNLISGMLGKPETIKLREDGKPTVVMFVGPTGVGKTTTLAKIAADYALNHQKDVGLITADTYRIAAVEQLRTYADILGMPLSVVYSLNEIKDIIEGYRDKDIIFIDTAGRSSRNKPHFNELKALVKEVGADEIFLVLSTTTSMNNCREIIDSYSFLGNYKLIFTKLDETPSLGIILNVKQYAGKKLSYVTNGQNVPDDIELADIDKITKNLIGSI</sequence>
<dbReference type="GO" id="GO:0006614">
    <property type="term" value="P:SRP-dependent cotranslational protein targeting to membrane"/>
    <property type="evidence" value="ECO:0007669"/>
    <property type="project" value="UniProtKB-UniRule"/>
</dbReference>
<keyword evidence="10" id="KW-0472">Membrane</keyword>
<evidence type="ECO:0000256" key="10">
    <source>
        <dbReference type="ARBA" id="ARBA00023136"/>
    </source>
</evidence>
<evidence type="ECO:0000256" key="4">
    <source>
        <dbReference type="ARBA" id="ARBA00022448"/>
    </source>
</evidence>
<dbReference type="AlphaFoldDB" id="A0A2S8RDI1"/>
<evidence type="ECO:0000256" key="8">
    <source>
        <dbReference type="ARBA" id="ARBA00022927"/>
    </source>
</evidence>
<dbReference type="Pfam" id="PF00448">
    <property type="entry name" value="SRP54"/>
    <property type="match status" value="1"/>
</dbReference>
<dbReference type="Gene3D" id="1.20.120.1380">
    <property type="entry name" value="Flagellar FlhF biosynthesis protein, N domain"/>
    <property type="match status" value="1"/>
</dbReference>
<dbReference type="FunFam" id="3.40.50.300:FF:000695">
    <property type="entry name" value="Flagellar biosynthesis regulator FlhF"/>
    <property type="match status" value="1"/>
</dbReference>
<comment type="caution">
    <text evidence="17">The sequence shown here is derived from an EMBL/GenBank/DDBJ whole genome shotgun (WGS) entry which is preliminary data.</text>
</comment>
<evidence type="ECO:0000259" key="16">
    <source>
        <dbReference type="SMART" id="SM00962"/>
    </source>
</evidence>
<keyword evidence="7" id="KW-1005">Bacterial flagellum biogenesis</keyword>
<dbReference type="InterPro" id="IPR003593">
    <property type="entry name" value="AAA+_ATPase"/>
</dbReference>
<evidence type="ECO:0000256" key="7">
    <source>
        <dbReference type="ARBA" id="ARBA00022795"/>
    </source>
</evidence>
<evidence type="ECO:0000259" key="15">
    <source>
        <dbReference type="SMART" id="SM00382"/>
    </source>
</evidence>
<dbReference type="InterPro" id="IPR020006">
    <property type="entry name" value="FlhF"/>
</dbReference>
<evidence type="ECO:0000313" key="17">
    <source>
        <dbReference type="EMBL" id="PQQ67849.1"/>
    </source>
</evidence>
<dbReference type="Proteomes" id="UP000239720">
    <property type="component" value="Unassembled WGS sequence"/>
</dbReference>
<dbReference type="GO" id="GO:0005525">
    <property type="term" value="F:GTP binding"/>
    <property type="evidence" value="ECO:0007669"/>
    <property type="project" value="UniProtKB-UniRule"/>
</dbReference>
<evidence type="ECO:0000256" key="9">
    <source>
        <dbReference type="ARBA" id="ARBA00023134"/>
    </source>
</evidence>
<evidence type="ECO:0000256" key="11">
    <source>
        <dbReference type="ARBA" id="ARBA00023225"/>
    </source>
</evidence>
<evidence type="ECO:0000256" key="2">
    <source>
        <dbReference type="ARBA" id="ARBA00008531"/>
    </source>
</evidence>
<protein>
    <recommendedName>
        <fullName evidence="3 13">Flagellar biosynthesis protein FlhF</fullName>
    </recommendedName>
</protein>
<feature type="domain" description="AAA+ ATPase" evidence="15">
    <location>
        <begin position="194"/>
        <end position="340"/>
    </location>
</feature>
<accession>A0A2S8RDI1</accession>
<evidence type="ECO:0000256" key="1">
    <source>
        <dbReference type="ARBA" id="ARBA00004413"/>
    </source>
</evidence>
<feature type="coiled-coil region" evidence="14">
    <location>
        <begin position="84"/>
        <end position="111"/>
    </location>
</feature>
<dbReference type="SUPFAM" id="SSF52540">
    <property type="entry name" value="P-loop containing nucleoside triphosphate hydrolases"/>
    <property type="match status" value="1"/>
</dbReference>
<organism evidence="17 18">
    <name type="scientific">Acetivibrio saccincola</name>
    <dbReference type="NCBI Taxonomy" id="1677857"/>
    <lineage>
        <taxon>Bacteria</taxon>
        <taxon>Bacillati</taxon>
        <taxon>Bacillota</taxon>
        <taxon>Clostridia</taxon>
        <taxon>Eubacteriales</taxon>
        <taxon>Oscillospiraceae</taxon>
        <taxon>Acetivibrio</taxon>
    </lineage>
</organism>
<evidence type="ECO:0000313" key="18">
    <source>
        <dbReference type="Proteomes" id="UP000239720"/>
    </source>
</evidence>
<comment type="subcellular location">
    <subcellularLocation>
        <location evidence="1">Cell membrane</location>
        <topology evidence="1">Peripheral membrane protein</topology>
        <orientation evidence="1">Cytoplasmic side</orientation>
    </subcellularLocation>
</comment>
<comment type="function">
    <text evidence="12">Necessary for flagellar biosynthesis. May be involved in translocation of the flagellum.</text>
</comment>
<dbReference type="InterPro" id="IPR000897">
    <property type="entry name" value="SRP54_GTPase_dom"/>
</dbReference>
<dbReference type="GO" id="GO:0044781">
    <property type="term" value="P:bacterial-type flagellum organization"/>
    <property type="evidence" value="ECO:0007669"/>
    <property type="project" value="UniProtKB-UniRule"/>
</dbReference>
<keyword evidence="14" id="KW-0175">Coiled coil</keyword>